<dbReference type="AlphaFoldDB" id="A0A919AI31"/>
<keyword evidence="3" id="KW-0732">Signal</keyword>
<reference evidence="4" key="1">
    <citation type="journal article" date="2014" name="Int. J. Syst. Evol. Microbiol.">
        <title>Complete genome sequence of Corynebacterium casei LMG S-19264T (=DSM 44701T), isolated from a smear-ripened cheese.</title>
        <authorList>
            <consortium name="US DOE Joint Genome Institute (JGI-PGF)"/>
            <person name="Walter F."/>
            <person name="Albersmeier A."/>
            <person name="Kalinowski J."/>
            <person name="Ruckert C."/>
        </authorList>
    </citation>
    <scope>NUCLEOTIDE SEQUENCE</scope>
    <source>
        <strain evidence="4">KCTC 42590</strain>
    </source>
</reference>
<feature type="signal peptide" evidence="3">
    <location>
        <begin position="1"/>
        <end position="21"/>
    </location>
</feature>
<gene>
    <name evidence="4" type="ORF">GCM10017044_00040</name>
</gene>
<feature type="region of interest" description="Disordered" evidence="2">
    <location>
        <begin position="59"/>
        <end position="87"/>
    </location>
</feature>
<evidence type="ECO:0000256" key="3">
    <source>
        <dbReference type="SAM" id="SignalP"/>
    </source>
</evidence>
<evidence type="ECO:0000256" key="2">
    <source>
        <dbReference type="SAM" id="MobiDB-lite"/>
    </source>
</evidence>
<keyword evidence="1" id="KW-0175">Coiled coil</keyword>
<feature type="coiled-coil region" evidence="1">
    <location>
        <begin position="89"/>
        <end position="116"/>
    </location>
</feature>
<dbReference type="RefSeq" id="WP_191249518.1">
    <property type="nucleotide sequence ID" value="NZ_BNCI01000001.1"/>
</dbReference>
<keyword evidence="5" id="KW-1185">Reference proteome</keyword>
<feature type="chain" id="PRO_5037801030" evidence="3">
    <location>
        <begin position="22"/>
        <end position="177"/>
    </location>
</feature>
<organism evidence="4 5">
    <name type="scientific">Kordiimonas sediminis</name>
    <dbReference type="NCBI Taxonomy" id="1735581"/>
    <lineage>
        <taxon>Bacteria</taxon>
        <taxon>Pseudomonadati</taxon>
        <taxon>Pseudomonadota</taxon>
        <taxon>Alphaproteobacteria</taxon>
        <taxon>Kordiimonadales</taxon>
        <taxon>Kordiimonadaceae</taxon>
        <taxon>Kordiimonas</taxon>
    </lineage>
</organism>
<dbReference type="Proteomes" id="UP000630923">
    <property type="component" value="Unassembled WGS sequence"/>
</dbReference>
<protein>
    <submittedName>
        <fullName evidence="4">Uncharacterized protein</fullName>
    </submittedName>
</protein>
<feature type="compositionally biased region" description="Polar residues" evidence="2">
    <location>
        <begin position="59"/>
        <end position="74"/>
    </location>
</feature>
<evidence type="ECO:0000313" key="4">
    <source>
        <dbReference type="EMBL" id="GHF10352.1"/>
    </source>
</evidence>
<dbReference type="EMBL" id="BNCI01000001">
    <property type="protein sequence ID" value="GHF10352.1"/>
    <property type="molecule type" value="Genomic_DNA"/>
</dbReference>
<reference evidence="4" key="2">
    <citation type="submission" date="2020-09" db="EMBL/GenBank/DDBJ databases">
        <authorList>
            <person name="Sun Q."/>
            <person name="Kim S."/>
        </authorList>
    </citation>
    <scope>NUCLEOTIDE SEQUENCE</scope>
    <source>
        <strain evidence="4">KCTC 42590</strain>
    </source>
</reference>
<proteinExistence type="predicted"/>
<sequence>MKKTIYTIALVSFCTTLSVNAAEQTGQNFVQQFNACKAIKDHDDRLACFDQLEAPTSNLFSGTQELSPSSSKKPTQQEKEDAFGVQSIKKTEEVRKKEEEAELKKISSTIVEAGKNSTGQYFFILENGQVWRQLPADTGSVRLPKKLDGAKVEITRKMLGSFSLRVKGRSVRVSRLK</sequence>
<evidence type="ECO:0000256" key="1">
    <source>
        <dbReference type="SAM" id="Coils"/>
    </source>
</evidence>
<evidence type="ECO:0000313" key="5">
    <source>
        <dbReference type="Proteomes" id="UP000630923"/>
    </source>
</evidence>
<accession>A0A919AI31</accession>
<name>A0A919AI31_9PROT</name>
<comment type="caution">
    <text evidence="4">The sequence shown here is derived from an EMBL/GenBank/DDBJ whole genome shotgun (WGS) entry which is preliminary data.</text>
</comment>